<gene>
    <name evidence="3" type="ORF">DIR46_07650</name>
</gene>
<dbReference type="KEGG" id="mtim:DIR46_07650"/>
<keyword evidence="4" id="KW-1185">Reference proteome</keyword>
<feature type="transmembrane region" description="Helical" evidence="1">
    <location>
        <begin position="215"/>
        <end position="238"/>
    </location>
</feature>
<dbReference type="GO" id="GO:0016020">
    <property type="term" value="C:membrane"/>
    <property type="evidence" value="ECO:0007669"/>
    <property type="project" value="InterPro"/>
</dbReference>
<proteinExistence type="predicted"/>
<keyword evidence="1" id="KW-0472">Membrane</keyword>
<keyword evidence="1" id="KW-0812">Transmembrane</keyword>
<dbReference type="CDD" id="cd06225">
    <property type="entry name" value="HAMP"/>
    <property type="match status" value="1"/>
</dbReference>
<evidence type="ECO:0000313" key="3">
    <source>
        <dbReference type="EMBL" id="AWL04322.1"/>
    </source>
</evidence>
<dbReference type="InterPro" id="IPR003660">
    <property type="entry name" value="HAMP_dom"/>
</dbReference>
<protein>
    <submittedName>
        <fullName evidence="3">Signal protein</fullName>
    </submittedName>
</protein>
<keyword evidence="1" id="KW-1133">Transmembrane helix</keyword>
<dbReference type="RefSeq" id="WP_109344707.1">
    <property type="nucleotide sequence ID" value="NZ_CP029343.1"/>
</dbReference>
<dbReference type="PROSITE" id="PS50885">
    <property type="entry name" value="HAMP"/>
    <property type="match status" value="1"/>
</dbReference>
<dbReference type="SUPFAM" id="SSF158472">
    <property type="entry name" value="HAMP domain-like"/>
    <property type="match status" value="1"/>
</dbReference>
<reference evidence="3 4" key="1">
    <citation type="submission" date="2018-05" db="EMBL/GenBank/DDBJ databases">
        <title>Complete genome sequence of Massilia oculi sp. nov. CCUG 43427T (=DSM 26321T), the type strain of M. oculi, and comparison with genome sequences of other Massilia strains.</title>
        <authorList>
            <person name="Zhu B."/>
        </authorList>
    </citation>
    <scope>NUCLEOTIDE SEQUENCE [LARGE SCALE GENOMIC DNA]</scope>
    <source>
        <strain evidence="3 4">CCUG 43427</strain>
    </source>
</reference>
<feature type="domain" description="HAMP" evidence="2">
    <location>
        <begin position="236"/>
        <end position="289"/>
    </location>
</feature>
<organism evidence="3 4">
    <name type="scientific">Massilia oculi</name>
    <dbReference type="NCBI Taxonomy" id="945844"/>
    <lineage>
        <taxon>Bacteria</taxon>
        <taxon>Pseudomonadati</taxon>
        <taxon>Pseudomonadota</taxon>
        <taxon>Betaproteobacteria</taxon>
        <taxon>Burkholderiales</taxon>
        <taxon>Oxalobacteraceae</taxon>
        <taxon>Telluria group</taxon>
        <taxon>Massilia</taxon>
    </lineage>
</organism>
<dbReference type="Pfam" id="PF00672">
    <property type="entry name" value="HAMP"/>
    <property type="match status" value="1"/>
</dbReference>
<dbReference type="AlphaFoldDB" id="A0A2S2DG68"/>
<sequence>MKIRSLAAKFNLVFLAVSVFGFCAAGVVTNAMLVENAREETLQHARLLMQASDAAGKYTSAHVTPLLENRLKFEFLPEAVPTFAAIEHLNQLLKAYPNYSYKQATLNPTNPRNRADEFEKPLVDRLRAEPQTAELVGQHVAAAGPALYVARPIRIRDAACLACHGKPEDAPATMRDIYGSERGFGWKLGETVGAHVVSVPMEVPLARARTLLQTYMLSLLGIFGFLFVALNAMVHLFVTRRIGHLSRVADDVSLGRADAADIDTRGGDELAGLARSFDRMRTSLNSAMKMLDE</sequence>
<dbReference type="Pfam" id="PF11845">
    <property type="entry name" value="Tll0287-like"/>
    <property type="match status" value="1"/>
</dbReference>
<dbReference type="Proteomes" id="UP000245820">
    <property type="component" value="Chromosome"/>
</dbReference>
<name>A0A2S2DG68_9BURK</name>
<dbReference type="GO" id="GO:0007165">
    <property type="term" value="P:signal transduction"/>
    <property type="evidence" value="ECO:0007669"/>
    <property type="project" value="InterPro"/>
</dbReference>
<accession>A0A2S2DG68</accession>
<dbReference type="SMART" id="SM00304">
    <property type="entry name" value="HAMP"/>
    <property type="match status" value="1"/>
</dbReference>
<dbReference type="Gene3D" id="6.10.340.10">
    <property type="match status" value="1"/>
</dbReference>
<dbReference type="OrthoDB" id="114218at2"/>
<evidence type="ECO:0000259" key="2">
    <source>
        <dbReference type="PROSITE" id="PS50885"/>
    </source>
</evidence>
<evidence type="ECO:0000313" key="4">
    <source>
        <dbReference type="Proteomes" id="UP000245820"/>
    </source>
</evidence>
<dbReference type="EMBL" id="CP029343">
    <property type="protein sequence ID" value="AWL04322.1"/>
    <property type="molecule type" value="Genomic_DNA"/>
</dbReference>
<dbReference type="InterPro" id="IPR021796">
    <property type="entry name" value="Tll0287-like_dom"/>
</dbReference>
<evidence type="ECO:0000256" key="1">
    <source>
        <dbReference type="SAM" id="Phobius"/>
    </source>
</evidence>
<feature type="transmembrane region" description="Helical" evidence="1">
    <location>
        <begin position="12"/>
        <end position="33"/>
    </location>
</feature>